<dbReference type="PROSITE" id="PS50071">
    <property type="entry name" value="HOMEOBOX_2"/>
    <property type="match status" value="1"/>
</dbReference>
<keyword evidence="3 4" id="KW-0539">Nucleus</keyword>
<evidence type="ECO:0000313" key="8">
    <source>
        <dbReference type="EMBL" id="KAI8583291.1"/>
    </source>
</evidence>
<comment type="subcellular location">
    <subcellularLocation>
        <location evidence="4 5">Nucleus</location>
    </subcellularLocation>
</comment>
<feature type="DNA-binding region" description="Homeobox" evidence="4">
    <location>
        <begin position="107"/>
        <end position="166"/>
    </location>
</feature>
<comment type="caution">
    <text evidence="8">The sequence shown here is derived from an EMBL/GenBank/DDBJ whole genome shotgun (WGS) entry which is preliminary data.</text>
</comment>
<evidence type="ECO:0000256" key="5">
    <source>
        <dbReference type="RuleBase" id="RU000682"/>
    </source>
</evidence>
<accession>A0AAD5HI43</accession>
<dbReference type="PANTHER" id="PTHR24324">
    <property type="entry name" value="HOMEOBOX PROTEIN HHEX"/>
    <property type="match status" value="1"/>
</dbReference>
<dbReference type="Gene3D" id="1.10.10.60">
    <property type="entry name" value="Homeodomain-like"/>
    <property type="match status" value="1"/>
</dbReference>
<dbReference type="Pfam" id="PF00046">
    <property type="entry name" value="Homeodomain"/>
    <property type="match status" value="1"/>
</dbReference>
<evidence type="ECO:0000256" key="4">
    <source>
        <dbReference type="PROSITE-ProRule" id="PRU00108"/>
    </source>
</evidence>
<dbReference type="GO" id="GO:0030154">
    <property type="term" value="P:cell differentiation"/>
    <property type="evidence" value="ECO:0007669"/>
    <property type="project" value="TreeGrafter"/>
</dbReference>
<gene>
    <name evidence="8" type="ORF">K450DRAFT_290250</name>
</gene>
<keyword evidence="2 4" id="KW-0371">Homeobox</keyword>
<dbReference type="InterPro" id="IPR051000">
    <property type="entry name" value="Homeobox_DNA-bind_prot"/>
</dbReference>
<keyword evidence="1 4" id="KW-0238">DNA-binding</keyword>
<feature type="domain" description="Homeobox" evidence="7">
    <location>
        <begin position="105"/>
        <end position="165"/>
    </location>
</feature>
<dbReference type="InterPro" id="IPR009057">
    <property type="entry name" value="Homeodomain-like_sf"/>
</dbReference>
<dbReference type="GO" id="GO:0000981">
    <property type="term" value="F:DNA-binding transcription factor activity, RNA polymerase II-specific"/>
    <property type="evidence" value="ECO:0007669"/>
    <property type="project" value="InterPro"/>
</dbReference>
<feature type="region of interest" description="Disordered" evidence="6">
    <location>
        <begin position="157"/>
        <end position="213"/>
    </location>
</feature>
<sequence>MYSPYMPFFTSQQPRSVNGGYRHDQVMYGDNANLISRSGNRHQPLMKHPYHPSSNSSLPPIPPNGHCGSNNGLMYDFTAAAAAAAAASVNMSTGNDMAYTNLDIDRGVKRRRRLTQEETNLLNDIFERTSKPNALVRKMLAERLNMSPRTVQIWFQNRRAKVKKDGKSSGSITGNDSSPSTSGDSPNSKSLSDSGPSLSRSTSTSSTVTDTTYKLVSQEQEAFTPSLRTDSITSNLSDWSTDCDWAFQNMDYGSPNNSMYVSTKESPAHQASRSHDPESDTTGNSASSNQAWPLEFPLGTCEGENYLGIHPLRPNQEVDPNKCKQEDLSFSTPLAAGAVAPTGHSNVHNPPSDWFPDCNDPNYLLGIYPPQDMRVKSVCFVLTLRLSADQHCMPLLFQSLQGLGDIHSTEDLFK</sequence>
<evidence type="ECO:0000256" key="6">
    <source>
        <dbReference type="SAM" id="MobiDB-lite"/>
    </source>
</evidence>
<organism evidence="8 9">
    <name type="scientific">Umbelopsis ramanniana AG</name>
    <dbReference type="NCBI Taxonomy" id="1314678"/>
    <lineage>
        <taxon>Eukaryota</taxon>
        <taxon>Fungi</taxon>
        <taxon>Fungi incertae sedis</taxon>
        <taxon>Mucoromycota</taxon>
        <taxon>Mucoromycotina</taxon>
        <taxon>Umbelopsidomycetes</taxon>
        <taxon>Umbelopsidales</taxon>
        <taxon>Umbelopsidaceae</taxon>
        <taxon>Umbelopsis</taxon>
    </lineage>
</organism>
<dbReference type="InterPro" id="IPR001356">
    <property type="entry name" value="HD"/>
</dbReference>
<reference evidence="8" key="2">
    <citation type="journal article" date="2022" name="Proc. Natl. Acad. Sci. U.S.A.">
        <title>Diploid-dominant life cycles characterize the early evolution of Fungi.</title>
        <authorList>
            <person name="Amses K.R."/>
            <person name="Simmons D.R."/>
            <person name="Longcore J.E."/>
            <person name="Mondo S.J."/>
            <person name="Seto K."/>
            <person name="Jeronimo G.H."/>
            <person name="Bonds A.E."/>
            <person name="Quandt C.A."/>
            <person name="Davis W.J."/>
            <person name="Chang Y."/>
            <person name="Federici B.A."/>
            <person name="Kuo A."/>
            <person name="LaButti K."/>
            <person name="Pangilinan J."/>
            <person name="Andreopoulos W."/>
            <person name="Tritt A."/>
            <person name="Riley R."/>
            <person name="Hundley H."/>
            <person name="Johnson J."/>
            <person name="Lipzen A."/>
            <person name="Barry K."/>
            <person name="Lang B.F."/>
            <person name="Cuomo C.A."/>
            <person name="Buchler N.E."/>
            <person name="Grigoriev I.V."/>
            <person name="Spatafora J.W."/>
            <person name="Stajich J.E."/>
            <person name="James T.Y."/>
        </authorList>
    </citation>
    <scope>NUCLEOTIDE SEQUENCE</scope>
    <source>
        <strain evidence="8">AG</strain>
    </source>
</reference>
<evidence type="ECO:0000313" key="9">
    <source>
        <dbReference type="Proteomes" id="UP001206595"/>
    </source>
</evidence>
<dbReference type="GO" id="GO:0005634">
    <property type="term" value="C:nucleus"/>
    <property type="evidence" value="ECO:0007669"/>
    <property type="project" value="UniProtKB-SubCell"/>
</dbReference>
<reference evidence="8" key="1">
    <citation type="submission" date="2021-06" db="EMBL/GenBank/DDBJ databases">
        <authorList>
            <consortium name="DOE Joint Genome Institute"/>
            <person name="Mondo S.J."/>
            <person name="Amses K.R."/>
            <person name="Simmons D.R."/>
            <person name="Longcore J.E."/>
            <person name="Seto K."/>
            <person name="Alves G.H."/>
            <person name="Bonds A.E."/>
            <person name="Quandt C.A."/>
            <person name="Davis W.J."/>
            <person name="Chang Y."/>
            <person name="Letcher P.M."/>
            <person name="Powell M.J."/>
            <person name="Kuo A."/>
            <person name="Labutti K."/>
            <person name="Pangilinan J."/>
            <person name="Andreopoulos W."/>
            <person name="Tritt A."/>
            <person name="Riley R."/>
            <person name="Hundley H."/>
            <person name="Johnson J."/>
            <person name="Lipzen A."/>
            <person name="Barry K."/>
            <person name="Berbee M.L."/>
            <person name="Buchler N.E."/>
            <person name="Grigoriev I.V."/>
            <person name="Spatafora J.W."/>
            <person name="Stajich J.E."/>
            <person name="James T.Y."/>
        </authorList>
    </citation>
    <scope>NUCLEOTIDE SEQUENCE</scope>
    <source>
        <strain evidence="8">AG</strain>
    </source>
</reference>
<name>A0AAD5HI43_UMBRA</name>
<dbReference type="PANTHER" id="PTHR24324:SF9">
    <property type="entry name" value="HOMEOBOX DOMAIN-CONTAINING PROTEIN"/>
    <property type="match status" value="1"/>
</dbReference>
<dbReference type="AlphaFoldDB" id="A0AAD5HI43"/>
<feature type="region of interest" description="Disordered" evidence="6">
    <location>
        <begin position="258"/>
        <end position="289"/>
    </location>
</feature>
<feature type="compositionally biased region" description="Low complexity" evidence="6">
    <location>
        <begin position="173"/>
        <end position="212"/>
    </location>
</feature>
<proteinExistence type="predicted"/>
<feature type="compositionally biased region" description="Polar residues" evidence="6">
    <location>
        <begin position="258"/>
        <end position="271"/>
    </location>
</feature>
<dbReference type="GeneID" id="75918906"/>
<dbReference type="GO" id="GO:0000978">
    <property type="term" value="F:RNA polymerase II cis-regulatory region sequence-specific DNA binding"/>
    <property type="evidence" value="ECO:0007669"/>
    <property type="project" value="TreeGrafter"/>
</dbReference>
<keyword evidence="9" id="KW-1185">Reference proteome</keyword>
<protein>
    <recommendedName>
        <fullName evidence="7">Homeobox domain-containing protein</fullName>
    </recommendedName>
</protein>
<dbReference type="CDD" id="cd00086">
    <property type="entry name" value="homeodomain"/>
    <property type="match status" value="1"/>
</dbReference>
<evidence type="ECO:0000256" key="1">
    <source>
        <dbReference type="ARBA" id="ARBA00023125"/>
    </source>
</evidence>
<dbReference type="InterPro" id="IPR017970">
    <property type="entry name" value="Homeobox_CS"/>
</dbReference>
<feature type="compositionally biased region" description="Polar residues" evidence="6">
    <location>
        <begin position="280"/>
        <end position="289"/>
    </location>
</feature>
<dbReference type="EMBL" id="MU620896">
    <property type="protein sequence ID" value="KAI8583291.1"/>
    <property type="molecule type" value="Genomic_DNA"/>
</dbReference>
<dbReference type="PROSITE" id="PS00027">
    <property type="entry name" value="HOMEOBOX_1"/>
    <property type="match status" value="1"/>
</dbReference>
<evidence type="ECO:0000256" key="2">
    <source>
        <dbReference type="ARBA" id="ARBA00023155"/>
    </source>
</evidence>
<dbReference type="SMART" id="SM00389">
    <property type="entry name" value="HOX"/>
    <property type="match status" value="1"/>
</dbReference>
<dbReference type="Proteomes" id="UP001206595">
    <property type="component" value="Unassembled WGS sequence"/>
</dbReference>
<dbReference type="RefSeq" id="XP_051448295.1">
    <property type="nucleotide sequence ID" value="XM_051593564.1"/>
</dbReference>
<dbReference type="SUPFAM" id="SSF46689">
    <property type="entry name" value="Homeodomain-like"/>
    <property type="match status" value="1"/>
</dbReference>
<evidence type="ECO:0000256" key="3">
    <source>
        <dbReference type="ARBA" id="ARBA00023242"/>
    </source>
</evidence>
<evidence type="ECO:0000259" key="7">
    <source>
        <dbReference type="PROSITE" id="PS50071"/>
    </source>
</evidence>